<name>A0A7R6SYV8_9BACT</name>
<protein>
    <recommendedName>
        <fullName evidence="1">Peptidase M16 C-terminal domain-containing protein</fullName>
    </recommendedName>
</protein>
<dbReference type="Pfam" id="PF05193">
    <property type="entry name" value="Peptidase_M16_C"/>
    <property type="match status" value="1"/>
</dbReference>
<dbReference type="GO" id="GO:0046872">
    <property type="term" value="F:metal ion binding"/>
    <property type="evidence" value="ECO:0007669"/>
    <property type="project" value="InterPro"/>
</dbReference>
<gene>
    <name evidence="2" type="ORF">TTHT_1580</name>
</gene>
<organism evidence="2 3">
    <name type="scientific">Thermotomaculum hydrothermale</name>
    <dbReference type="NCBI Taxonomy" id="981385"/>
    <lineage>
        <taxon>Bacteria</taxon>
        <taxon>Pseudomonadati</taxon>
        <taxon>Acidobacteriota</taxon>
        <taxon>Holophagae</taxon>
        <taxon>Thermotomaculales</taxon>
        <taxon>Thermotomaculaceae</taxon>
        <taxon>Thermotomaculum</taxon>
    </lineage>
</organism>
<feature type="domain" description="Peptidase M16 C-terminal" evidence="1">
    <location>
        <begin position="179"/>
        <end position="350"/>
    </location>
</feature>
<dbReference type="Proteomes" id="UP000595564">
    <property type="component" value="Chromosome"/>
</dbReference>
<dbReference type="Gene3D" id="3.30.830.10">
    <property type="entry name" value="Metalloenzyme, LuxS/M16 peptidase-like"/>
    <property type="match status" value="2"/>
</dbReference>
<sequence length="415" mass="47803">MIKKINIALMFLVFTSFVFGGNFILKKDAKSVATGITICFKNKKFLEKKHSLPAVSDFVGHLFQVKEKKFDDKFKLLGAEVQFYDYPFIPFDDYYTNDYFGFVRIKVLPENTDRALILASQLIEEVKNFNNPDFVIATKSTFGSNIMRNKAKERAKEEIWKTYFPDGFVSLPDYNFSPKLSENDLREFLKEYLDTSNILVSIYGNFNEERVKSVLKDRFYSKNKTKIVNNLPVAKVKNHNKVINLNSKQAYVYLIYPVKDNLPVDEYAKLKLLTANASDKIAFQIREKEGLAYSIGCYLTYKGGHTFFVAYCGTNPEKANYVAKKISGMVKKLMLSPVVFEEENLTKIKNSIVFSDTLKTLPNVNKSFFNALYTLTGNFAYNKNVLDKAVKKARINRLCGRDYLDINNYLNIILK</sequence>
<dbReference type="InterPro" id="IPR011249">
    <property type="entry name" value="Metalloenz_LuxS/M16"/>
</dbReference>
<evidence type="ECO:0000259" key="1">
    <source>
        <dbReference type="Pfam" id="PF05193"/>
    </source>
</evidence>
<proteinExistence type="predicted"/>
<dbReference type="EMBL" id="AP017470">
    <property type="protein sequence ID" value="BBB33070.1"/>
    <property type="molecule type" value="Genomic_DNA"/>
</dbReference>
<dbReference type="RefSeq" id="WP_201327369.1">
    <property type="nucleotide sequence ID" value="NZ_AP017470.1"/>
</dbReference>
<dbReference type="InterPro" id="IPR007863">
    <property type="entry name" value="Peptidase_M16_C"/>
</dbReference>
<keyword evidence="3" id="KW-1185">Reference proteome</keyword>
<dbReference type="AlphaFoldDB" id="A0A7R6SYV8"/>
<dbReference type="SUPFAM" id="SSF63411">
    <property type="entry name" value="LuxS/MPP-like metallohydrolase"/>
    <property type="match status" value="2"/>
</dbReference>
<evidence type="ECO:0000313" key="2">
    <source>
        <dbReference type="EMBL" id="BBB33070.1"/>
    </source>
</evidence>
<accession>A0A7R6SYV8</accession>
<dbReference type="KEGG" id="thyd:TTHT_1580"/>
<reference evidence="2 3" key="1">
    <citation type="journal article" date="2012" name="Extremophiles">
        <title>Thermotomaculum hydrothermale gen. nov., sp. nov., a novel heterotrophic thermophile within the phylum Acidobacteria from a deep-sea hydrothermal vent chimney in the Southern Okinawa Trough.</title>
        <authorList>
            <person name="Izumi H."/>
            <person name="Nunoura T."/>
            <person name="Miyazaki M."/>
            <person name="Mino S."/>
            <person name="Toki T."/>
            <person name="Takai K."/>
            <person name="Sako Y."/>
            <person name="Sawabe T."/>
            <person name="Nakagawa S."/>
        </authorList>
    </citation>
    <scope>NUCLEOTIDE SEQUENCE [LARGE SCALE GENOMIC DNA]</scope>
    <source>
        <strain evidence="2 3">AC55</strain>
    </source>
</reference>
<evidence type="ECO:0000313" key="3">
    <source>
        <dbReference type="Proteomes" id="UP000595564"/>
    </source>
</evidence>